<proteinExistence type="predicted"/>
<evidence type="ECO:0000313" key="7">
    <source>
        <dbReference type="EMBL" id="MBW3082613.1"/>
    </source>
</evidence>
<evidence type="ECO:0000256" key="5">
    <source>
        <dbReference type="SAM" id="Phobius"/>
    </source>
</evidence>
<feature type="transmembrane region" description="Helical" evidence="5">
    <location>
        <begin position="38"/>
        <end position="55"/>
    </location>
</feature>
<organism evidence="7 8">
    <name type="scientific">Bifidobacterium phasiani</name>
    <dbReference type="NCBI Taxonomy" id="2834431"/>
    <lineage>
        <taxon>Bacteria</taxon>
        <taxon>Bacillati</taxon>
        <taxon>Actinomycetota</taxon>
        <taxon>Actinomycetes</taxon>
        <taxon>Bifidobacteriales</taxon>
        <taxon>Bifidobacteriaceae</taxon>
        <taxon>Bifidobacterium</taxon>
    </lineage>
</organism>
<dbReference type="Proteomes" id="UP000812844">
    <property type="component" value="Unassembled WGS sequence"/>
</dbReference>
<evidence type="ECO:0000256" key="2">
    <source>
        <dbReference type="ARBA" id="ARBA00022692"/>
    </source>
</evidence>
<feature type="transmembrane region" description="Helical" evidence="5">
    <location>
        <begin position="351"/>
        <end position="369"/>
    </location>
</feature>
<dbReference type="PANTHER" id="PTHR37422:SF23">
    <property type="entry name" value="TEICHURONIC ACID BIOSYNTHESIS PROTEIN TUAE"/>
    <property type="match status" value="1"/>
</dbReference>
<name>A0ABS6W7Y3_9BIFI</name>
<keyword evidence="4 5" id="KW-0472">Membrane</keyword>
<feature type="transmembrane region" description="Helical" evidence="5">
    <location>
        <begin position="62"/>
        <end position="80"/>
    </location>
</feature>
<gene>
    <name evidence="7" type="ORF">KIH73_04340</name>
</gene>
<accession>A0ABS6W7Y3</accession>
<evidence type="ECO:0000256" key="4">
    <source>
        <dbReference type="ARBA" id="ARBA00023136"/>
    </source>
</evidence>
<dbReference type="InterPro" id="IPR051533">
    <property type="entry name" value="WaaL-like"/>
</dbReference>
<evidence type="ECO:0000313" key="8">
    <source>
        <dbReference type="Proteomes" id="UP000812844"/>
    </source>
</evidence>
<keyword evidence="3 5" id="KW-1133">Transmembrane helix</keyword>
<feature type="transmembrane region" description="Helical" evidence="5">
    <location>
        <begin position="321"/>
        <end position="342"/>
    </location>
</feature>
<keyword evidence="7" id="KW-0436">Ligase</keyword>
<comment type="caution">
    <text evidence="7">The sequence shown here is derived from an EMBL/GenBank/DDBJ whole genome shotgun (WGS) entry which is preliminary data.</text>
</comment>
<feature type="transmembrane region" description="Helical" evidence="5">
    <location>
        <begin position="114"/>
        <end position="137"/>
    </location>
</feature>
<sequence length="392" mass="44065">MRTKYINLLSLVFGICAFSLFFTPQSYAVGVLTYRIFEIGIVLVSISITLLYFLCYKLDKQWLFFSSFYVFFYFTSSILSQSDGSIYAYIFGTAKGIGFITLVRFLFNYNKKIMLLAFCCAGCMMCFFHFISIFRYFNVVGGMRHGYIPYAYGSTLPTTQNWYFLTYDNESIFYFLPLICALIIYGLVYSKYALYVAVIYAALIGFSYIAKGAATATVAFLCFVILAALFLLLYKHKSITISCNLASIIGIAGSVALILGIGSGLFSRIAILLGKDPTFTGRSYIWSNSIKYICESPFWGNGIEQTTTIIAKLNQNHCHNIILQILYTGGIFALIFFILGIFSTSDKNKNALSSIVSAAVLAFFIAASLDWYPSIPVPFIIFYLFPYCSNNK</sequence>
<evidence type="ECO:0000256" key="3">
    <source>
        <dbReference type="ARBA" id="ARBA00022989"/>
    </source>
</evidence>
<comment type="subcellular location">
    <subcellularLocation>
        <location evidence="1">Membrane</location>
        <topology evidence="1">Multi-pass membrane protein</topology>
    </subcellularLocation>
</comment>
<feature type="transmembrane region" description="Helical" evidence="5">
    <location>
        <begin position="171"/>
        <end position="188"/>
    </location>
</feature>
<evidence type="ECO:0000259" key="6">
    <source>
        <dbReference type="Pfam" id="PF04932"/>
    </source>
</evidence>
<feature type="transmembrane region" description="Helical" evidence="5">
    <location>
        <begin position="86"/>
        <end position="107"/>
    </location>
</feature>
<evidence type="ECO:0000256" key="1">
    <source>
        <dbReference type="ARBA" id="ARBA00004141"/>
    </source>
</evidence>
<feature type="transmembrane region" description="Helical" evidence="5">
    <location>
        <begin position="246"/>
        <end position="271"/>
    </location>
</feature>
<dbReference type="EMBL" id="JAHBBD010000007">
    <property type="protein sequence ID" value="MBW3082613.1"/>
    <property type="molecule type" value="Genomic_DNA"/>
</dbReference>
<dbReference type="GO" id="GO:0016874">
    <property type="term" value="F:ligase activity"/>
    <property type="evidence" value="ECO:0007669"/>
    <property type="project" value="UniProtKB-KW"/>
</dbReference>
<protein>
    <submittedName>
        <fullName evidence="7">O-antigen ligase family protein</fullName>
    </submittedName>
</protein>
<dbReference type="Pfam" id="PF04932">
    <property type="entry name" value="Wzy_C"/>
    <property type="match status" value="1"/>
</dbReference>
<feature type="domain" description="O-antigen ligase-related" evidence="6">
    <location>
        <begin position="201"/>
        <end position="338"/>
    </location>
</feature>
<feature type="transmembrane region" description="Helical" evidence="5">
    <location>
        <begin position="216"/>
        <end position="234"/>
    </location>
</feature>
<reference evidence="7 8" key="1">
    <citation type="submission" date="2021-05" db="EMBL/GenBank/DDBJ databases">
        <title>Phylogenetic classification of ten novel species belonging to the genus Bifidobacterium comprising B. colchicus sp. nov., B. abeli sp. nov., B. bicoloris sp. nov., B. guerezis sp. nov., B. rosaliae sp. nov., B. santillanensis sp. nov., B. argentati sp. nov., B. amazzoni sp. nov., B. pluviali sp. nov., and B. pinnaculum sp. nov.</title>
        <authorList>
            <person name="Lugli G.A."/>
            <person name="Ruiz Garcia L."/>
            <person name="Margolles A."/>
            <person name="Ventura M."/>
        </authorList>
    </citation>
    <scope>NUCLEOTIDE SEQUENCE [LARGE SCALE GENOMIC DNA]</scope>
    <source>
        <strain evidence="7 8">6T3</strain>
    </source>
</reference>
<dbReference type="PANTHER" id="PTHR37422">
    <property type="entry name" value="TEICHURONIC ACID BIOSYNTHESIS PROTEIN TUAE"/>
    <property type="match status" value="1"/>
</dbReference>
<dbReference type="RefSeq" id="WP_219080967.1">
    <property type="nucleotide sequence ID" value="NZ_JAHBBD010000007.1"/>
</dbReference>
<feature type="transmembrane region" description="Helical" evidence="5">
    <location>
        <begin position="193"/>
        <end position="210"/>
    </location>
</feature>
<keyword evidence="2 5" id="KW-0812">Transmembrane</keyword>
<dbReference type="InterPro" id="IPR007016">
    <property type="entry name" value="O-antigen_ligase-rel_domated"/>
</dbReference>
<keyword evidence="8" id="KW-1185">Reference proteome</keyword>